<evidence type="ECO:0000313" key="2">
    <source>
        <dbReference type="Proteomes" id="UP000003163"/>
    </source>
</evidence>
<comment type="caution">
    <text evidence="1">The sequence shown here is derived from an EMBL/GenBank/DDBJ whole genome shotgun (WGS) entry which is preliminary data.</text>
</comment>
<accession>J8ZTV1</accession>
<reference evidence="1 2" key="1">
    <citation type="submission" date="2011-08" db="EMBL/GenBank/DDBJ databases">
        <authorList>
            <person name="Liu Z.J."/>
            <person name="Shi F.L."/>
            <person name="Lu J.Q."/>
            <person name="Li M."/>
            <person name="Wang Z.L."/>
        </authorList>
    </citation>
    <scope>NUCLEOTIDE SEQUENCE [LARGE SCALE GENOMIC DNA]</scope>
    <source>
        <strain evidence="1 2">USNM 41457</strain>
    </source>
</reference>
<dbReference type="Proteomes" id="UP000003163">
    <property type="component" value="Unassembled WGS sequence"/>
</dbReference>
<dbReference type="AlphaFoldDB" id="J8ZTV1"/>
<organism evidence="1 2">
    <name type="scientific">Edhazardia aedis (strain USNM 41457)</name>
    <name type="common">Microsporidian parasite</name>
    <dbReference type="NCBI Taxonomy" id="1003232"/>
    <lineage>
        <taxon>Eukaryota</taxon>
        <taxon>Fungi</taxon>
        <taxon>Fungi incertae sedis</taxon>
        <taxon>Microsporidia</taxon>
        <taxon>Edhazardia</taxon>
    </lineage>
</organism>
<dbReference type="EMBL" id="AFBI03000046">
    <property type="protein sequence ID" value="EJW03068.1"/>
    <property type="molecule type" value="Genomic_DNA"/>
</dbReference>
<gene>
    <name evidence="1" type="ORF">EDEG_02547</name>
</gene>
<sequence>MKDGTIFYKIPSSQSFYNLTPFTVEPANMQCSPIKIPIEKNFKPKKISKDQIKAIAYSTFIKDVLCNKSGCFLFYIKGKLTLPVIKECFNIGTKYYMPRNYGKNANTNLLFLNFHTKISENYKKKLYDYSFFEQFISSQKEENHCKFNDYNAPCDKLILATDILIDKKDYHIINVTGYKDSNLHINITELSNHIFYLRSIPKICWLQNPCLEKALKLISDQYTSDCQDRITEINNISTEKINKNSNDCCVLTANILSIEYLNNFTYFNIDNLQREKIFYDHCIQIFKPVESSKCIESNIEKSQNKISTENPAYEYIGAIKGPYLYDTNQAVTEDQINDISEIFGTFHLCRST</sequence>
<protein>
    <submittedName>
        <fullName evidence="1">Uncharacterized protein</fullName>
    </submittedName>
</protein>
<name>J8ZTV1_EDHAE</name>
<dbReference type="HOGENOM" id="CLU_045709_0_0_1"/>
<reference evidence="2" key="2">
    <citation type="submission" date="2015-07" db="EMBL/GenBank/DDBJ databases">
        <title>Contrasting host-pathogen interactions and genome evolution in two generalist and specialist microsporidian pathogens of mosquitoes.</title>
        <authorList>
            <consortium name="The Broad Institute Genomics Platform"/>
            <consortium name="The Broad Institute Genome Sequencing Center for Infectious Disease"/>
            <person name="Cuomo C.A."/>
            <person name="Sanscrainte N.D."/>
            <person name="Goldberg J.M."/>
            <person name="Heiman D."/>
            <person name="Young S."/>
            <person name="Zeng Q."/>
            <person name="Becnel J.J."/>
            <person name="Birren B.W."/>
        </authorList>
    </citation>
    <scope>NUCLEOTIDE SEQUENCE [LARGE SCALE GENOMIC DNA]</scope>
    <source>
        <strain evidence="2">USNM 41457</strain>
    </source>
</reference>
<evidence type="ECO:0000313" key="1">
    <source>
        <dbReference type="EMBL" id="EJW03068.1"/>
    </source>
</evidence>
<keyword evidence="2" id="KW-1185">Reference proteome</keyword>
<dbReference type="InParanoid" id="J8ZTV1"/>
<dbReference type="VEuPathDB" id="MicrosporidiaDB:EDEG_02547"/>
<proteinExistence type="predicted"/>